<feature type="region of interest" description="Disordered" evidence="1">
    <location>
        <begin position="1"/>
        <end position="22"/>
    </location>
</feature>
<comment type="caution">
    <text evidence="2">The sequence shown here is derived from an EMBL/GenBank/DDBJ whole genome shotgun (WGS) entry which is preliminary data.</text>
</comment>
<evidence type="ECO:0000256" key="1">
    <source>
        <dbReference type="SAM" id="MobiDB-lite"/>
    </source>
</evidence>
<keyword evidence="3" id="KW-1185">Reference proteome</keyword>
<dbReference type="Proteomes" id="UP000275267">
    <property type="component" value="Unassembled WGS sequence"/>
</dbReference>
<sequence>MLPPPPAASRPSSAGPASGAALSPGDLVGGRLPDATLDTDPVLLCCRCGVRCNALAVHARVQRPAGGISSRGGAGDPRAPPRGGTPARQVRRSRRSPCADRTAGRGLLAPGSTASLSGSGLLENVVVSGVLLEMYAKARMLDDAVGVLGPGSFHEGEGCGLEHGQ</sequence>
<feature type="compositionally biased region" description="Low complexity" evidence="1">
    <location>
        <begin position="9"/>
        <end position="22"/>
    </location>
</feature>
<gene>
    <name evidence="2" type="ORF">C2845_PM18G04610</name>
</gene>
<name>A0A3L6PLJ1_PANMI</name>
<evidence type="ECO:0000313" key="2">
    <source>
        <dbReference type="EMBL" id="RLM58169.1"/>
    </source>
</evidence>
<evidence type="ECO:0000313" key="3">
    <source>
        <dbReference type="Proteomes" id="UP000275267"/>
    </source>
</evidence>
<reference evidence="3" key="1">
    <citation type="journal article" date="2019" name="Nat. Commun.">
        <title>The genome of broomcorn millet.</title>
        <authorList>
            <person name="Zou C."/>
            <person name="Miki D."/>
            <person name="Li D."/>
            <person name="Tang Q."/>
            <person name="Xiao L."/>
            <person name="Rajput S."/>
            <person name="Deng P."/>
            <person name="Jia W."/>
            <person name="Huang R."/>
            <person name="Zhang M."/>
            <person name="Sun Y."/>
            <person name="Hu J."/>
            <person name="Fu X."/>
            <person name="Schnable P.S."/>
            <person name="Li F."/>
            <person name="Zhang H."/>
            <person name="Feng B."/>
            <person name="Zhu X."/>
            <person name="Liu R."/>
            <person name="Schnable J.C."/>
            <person name="Zhu J.-K."/>
            <person name="Zhang H."/>
        </authorList>
    </citation>
    <scope>NUCLEOTIDE SEQUENCE [LARGE SCALE GENOMIC DNA]</scope>
</reference>
<protein>
    <submittedName>
        <fullName evidence="2">Pentatricopeptide</fullName>
    </submittedName>
</protein>
<organism evidence="2 3">
    <name type="scientific">Panicum miliaceum</name>
    <name type="common">Proso millet</name>
    <name type="synonym">Broomcorn millet</name>
    <dbReference type="NCBI Taxonomy" id="4540"/>
    <lineage>
        <taxon>Eukaryota</taxon>
        <taxon>Viridiplantae</taxon>
        <taxon>Streptophyta</taxon>
        <taxon>Embryophyta</taxon>
        <taxon>Tracheophyta</taxon>
        <taxon>Spermatophyta</taxon>
        <taxon>Magnoliopsida</taxon>
        <taxon>Liliopsida</taxon>
        <taxon>Poales</taxon>
        <taxon>Poaceae</taxon>
        <taxon>PACMAD clade</taxon>
        <taxon>Panicoideae</taxon>
        <taxon>Panicodae</taxon>
        <taxon>Paniceae</taxon>
        <taxon>Panicinae</taxon>
        <taxon>Panicum</taxon>
        <taxon>Panicum sect. Panicum</taxon>
    </lineage>
</organism>
<dbReference type="EMBL" id="PQIB02000017">
    <property type="protein sequence ID" value="RLM58169.1"/>
    <property type="molecule type" value="Genomic_DNA"/>
</dbReference>
<feature type="region of interest" description="Disordered" evidence="1">
    <location>
        <begin position="64"/>
        <end position="106"/>
    </location>
</feature>
<accession>A0A3L6PLJ1</accession>
<proteinExistence type="predicted"/>
<dbReference type="AlphaFoldDB" id="A0A3L6PLJ1"/>